<dbReference type="AlphaFoldDB" id="A0AAE1RKC4"/>
<accession>A0AAE1RKC4</accession>
<protein>
    <submittedName>
        <fullName evidence="2">Uncharacterized protein</fullName>
    </submittedName>
</protein>
<dbReference type="EMBL" id="JAVYJV010000015">
    <property type="protein sequence ID" value="KAK4353220.1"/>
    <property type="molecule type" value="Genomic_DNA"/>
</dbReference>
<sequence length="194" mass="21928">MNAVRNTWQLSAKGKLWDVKVLVLLLMILNIAARGSLLIGTLANQRRFRAIEFGNSYVNDEFRKFQILSTPETISEPTPTVLSTITITQLQQQKQQLNSRQDLAFYKCRSQLQHAAAHRRMQQKQQLNNRQDSAFYKCISQLQHAAAHRRSTHAGSPPSVPSVVQLVLTHLTSDEVGIYLNATQILLVTPLQPT</sequence>
<proteinExistence type="predicted"/>
<keyword evidence="1" id="KW-0472">Membrane</keyword>
<feature type="transmembrane region" description="Helical" evidence="1">
    <location>
        <begin position="21"/>
        <end position="43"/>
    </location>
</feature>
<evidence type="ECO:0000313" key="3">
    <source>
        <dbReference type="Proteomes" id="UP001291623"/>
    </source>
</evidence>
<keyword evidence="3" id="KW-1185">Reference proteome</keyword>
<evidence type="ECO:0000313" key="2">
    <source>
        <dbReference type="EMBL" id="KAK4353220.1"/>
    </source>
</evidence>
<name>A0AAE1RKC4_9SOLA</name>
<keyword evidence="1" id="KW-1133">Transmembrane helix</keyword>
<reference evidence="2" key="1">
    <citation type="submission" date="2023-12" db="EMBL/GenBank/DDBJ databases">
        <title>Genome assembly of Anisodus tanguticus.</title>
        <authorList>
            <person name="Wang Y.-J."/>
        </authorList>
    </citation>
    <scope>NUCLEOTIDE SEQUENCE</scope>
    <source>
        <strain evidence="2">KB-2021</strain>
        <tissue evidence="2">Leaf</tissue>
    </source>
</reference>
<comment type="caution">
    <text evidence="2">The sequence shown here is derived from an EMBL/GenBank/DDBJ whole genome shotgun (WGS) entry which is preliminary data.</text>
</comment>
<dbReference type="Proteomes" id="UP001291623">
    <property type="component" value="Unassembled WGS sequence"/>
</dbReference>
<evidence type="ECO:0000256" key="1">
    <source>
        <dbReference type="SAM" id="Phobius"/>
    </source>
</evidence>
<keyword evidence="1" id="KW-0812">Transmembrane</keyword>
<gene>
    <name evidence="2" type="ORF">RND71_028738</name>
</gene>
<organism evidence="2 3">
    <name type="scientific">Anisodus tanguticus</name>
    <dbReference type="NCBI Taxonomy" id="243964"/>
    <lineage>
        <taxon>Eukaryota</taxon>
        <taxon>Viridiplantae</taxon>
        <taxon>Streptophyta</taxon>
        <taxon>Embryophyta</taxon>
        <taxon>Tracheophyta</taxon>
        <taxon>Spermatophyta</taxon>
        <taxon>Magnoliopsida</taxon>
        <taxon>eudicotyledons</taxon>
        <taxon>Gunneridae</taxon>
        <taxon>Pentapetalae</taxon>
        <taxon>asterids</taxon>
        <taxon>lamiids</taxon>
        <taxon>Solanales</taxon>
        <taxon>Solanaceae</taxon>
        <taxon>Solanoideae</taxon>
        <taxon>Hyoscyameae</taxon>
        <taxon>Anisodus</taxon>
    </lineage>
</organism>